<dbReference type="Proteomes" id="UP000236497">
    <property type="component" value="Unassembled WGS sequence"/>
</dbReference>
<dbReference type="InterPro" id="IPR028051">
    <property type="entry name" value="CheX-like_dom"/>
</dbReference>
<evidence type="ECO:0000313" key="3">
    <source>
        <dbReference type="EMBL" id="CRZ33956.1"/>
    </source>
</evidence>
<sequence>MLDKLYKAFIDATYNVFNLMLNISEISDHPLDEFSCDNGIDIVVEIVGELQGKVIYKFPVDTSLNIVNIMSGMEFDEVDVFVISAVSEIANIISGNVITALSDNELRYDILPPVQGTSDDDKEYEIKTGGCIITPIGEVCLDLRLNRA</sequence>
<protein>
    <recommendedName>
        <fullName evidence="2">Chemotaxis phosphatase CheX-like domain-containing protein</fullName>
    </recommendedName>
</protein>
<dbReference type="GO" id="GO:0006935">
    <property type="term" value="P:chemotaxis"/>
    <property type="evidence" value="ECO:0007669"/>
    <property type="project" value="UniProtKB-KW"/>
</dbReference>
<dbReference type="PANTHER" id="PTHR39452">
    <property type="entry name" value="CHEY-P PHOSPHATASE CHEX"/>
    <property type="match status" value="1"/>
</dbReference>
<reference evidence="3 4" key="1">
    <citation type="submission" date="2015-06" db="EMBL/GenBank/DDBJ databases">
        <authorList>
            <person name="Wibberg Daniel"/>
        </authorList>
    </citation>
    <scope>NUCLEOTIDE SEQUENCE [LARGE SCALE GENOMIC DNA]</scope>
    <source>
        <strain evidence="3 4">T3/55T</strain>
    </source>
</reference>
<dbReference type="AlphaFoldDB" id="A0A0H5SGM7"/>
<gene>
    <name evidence="3" type="ORF">HHT355_0753</name>
</gene>
<dbReference type="RefSeq" id="WP_103202089.1">
    <property type="nucleotide sequence ID" value="NZ_CVTD020000010.1"/>
</dbReference>
<dbReference type="Gene3D" id="3.40.1550.10">
    <property type="entry name" value="CheC-like"/>
    <property type="match status" value="1"/>
</dbReference>
<accession>A0A0H5SGM7</accession>
<dbReference type="PANTHER" id="PTHR39452:SF1">
    <property type="entry name" value="CHEY-P PHOSPHATASE CHEX"/>
    <property type="match status" value="1"/>
</dbReference>
<proteinExistence type="predicted"/>
<name>A0A0H5SGM7_HERHM</name>
<dbReference type="EMBL" id="CVTD020000010">
    <property type="protein sequence ID" value="CRZ33956.1"/>
    <property type="molecule type" value="Genomic_DNA"/>
</dbReference>
<dbReference type="CDD" id="cd17906">
    <property type="entry name" value="CheX"/>
    <property type="match status" value="1"/>
</dbReference>
<keyword evidence="1" id="KW-0145">Chemotaxis</keyword>
<dbReference type="InterPro" id="IPR028976">
    <property type="entry name" value="CheC-like_sf"/>
</dbReference>
<dbReference type="InterPro" id="IPR038756">
    <property type="entry name" value="CheX-like"/>
</dbReference>
<evidence type="ECO:0000259" key="2">
    <source>
        <dbReference type="Pfam" id="PF13690"/>
    </source>
</evidence>
<feature type="domain" description="Chemotaxis phosphatase CheX-like" evidence="2">
    <location>
        <begin position="43"/>
        <end position="114"/>
    </location>
</feature>
<dbReference type="OrthoDB" id="9788100at2"/>
<evidence type="ECO:0000313" key="4">
    <source>
        <dbReference type="Proteomes" id="UP000236497"/>
    </source>
</evidence>
<dbReference type="SUPFAM" id="SSF103039">
    <property type="entry name" value="CheC-like"/>
    <property type="match status" value="1"/>
</dbReference>
<dbReference type="Pfam" id="PF13690">
    <property type="entry name" value="CheX"/>
    <property type="match status" value="1"/>
</dbReference>
<evidence type="ECO:0000256" key="1">
    <source>
        <dbReference type="ARBA" id="ARBA00022500"/>
    </source>
</evidence>
<organism evidence="3 4">
    <name type="scientific">Herbinix hemicellulosilytica</name>
    <dbReference type="NCBI Taxonomy" id="1564487"/>
    <lineage>
        <taxon>Bacteria</taxon>
        <taxon>Bacillati</taxon>
        <taxon>Bacillota</taxon>
        <taxon>Clostridia</taxon>
        <taxon>Lachnospirales</taxon>
        <taxon>Lachnospiraceae</taxon>
        <taxon>Herbinix</taxon>
    </lineage>
</organism>
<keyword evidence="4" id="KW-1185">Reference proteome</keyword>